<dbReference type="Pfam" id="PF00990">
    <property type="entry name" value="GGDEF"/>
    <property type="match status" value="1"/>
</dbReference>
<dbReference type="InterPro" id="IPR000160">
    <property type="entry name" value="GGDEF_dom"/>
</dbReference>
<sequence>MTWHSWLIPPLITSIFFELGILLLYELIVKIIIDHQVDYDHANRLIGRFTAGYLFILYLLLDIAAVTGGDQVAFANFRLIILFTMVLFLESLPSRISIGLALILELLVYHPIAKMISQITAIFLLLGLSAYIHRRLPRRSFLTRTILSIIAGAIFWGVIERSSNLSWSQTLTQFLFFTIQVTILIWAIVVLERTNKLALLNSRYAKYDALTGVRNLRFFRDEFDKEIIRSRRSETPLVLIAVDIDHFKHINDTYGHLAGDAVLKQVTTRLIEITSKFNRDITIYRVGGEEFNILVPNADTYQGAQIATQCRQELSAAPVQFGDKIIPVTLSLGVADLIDEDTSLTLYNRADQNLYLSKGRGRNLVTVNFKTLTNETDPVTPPETQHKTN</sequence>
<feature type="transmembrane region" description="Helical" evidence="1">
    <location>
        <begin position="45"/>
        <end position="66"/>
    </location>
</feature>
<evidence type="ECO:0000313" key="4">
    <source>
        <dbReference type="Proteomes" id="UP001597267"/>
    </source>
</evidence>
<dbReference type="RefSeq" id="WP_125715730.1">
    <property type="nucleotide sequence ID" value="NZ_JBHTOP010000011.1"/>
</dbReference>
<dbReference type="PROSITE" id="PS50887">
    <property type="entry name" value="GGDEF"/>
    <property type="match status" value="1"/>
</dbReference>
<dbReference type="InterPro" id="IPR050469">
    <property type="entry name" value="Diguanylate_Cyclase"/>
</dbReference>
<comment type="caution">
    <text evidence="3">The sequence shown here is derived from an EMBL/GenBank/DDBJ whole genome shotgun (WGS) entry which is preliminary data.</text>
</comment>
<dbReference type="NCBIfam" id="TIGR00254">
    <property type="entry name" value="GGDEF"/>
    <property type="match status" value="1"/>
</dbReference>
<dbReference type="InterPro" id="IPR029787">
    <property type="entry name" value="Nucleotide_cyclase"/>
</dbReference>
<keyword evidence="1" id="KW-1133">Transmembrane helix</keyword>
<proteinExistence type="predicted"/>
<dbReference type="InterPro" id="IPR043128">
    <property type="entry name" value="Rev_trsase/Diguanyl_cyclase"/>
</dbReference>
<dbReference type="PANTHER" id="PTHR45138:SF9">
    <property type="entry name" value="DIGUANYLATE CYCLASE DGCM-RELATED"/>
    <property type="match status" value="1"/>
</dbReference>
<dbReference type="Proteomes" id="UP001597267">
    <property type="component" value="Unassembled WGS sequence"/>
</dbReference>
<accession>A0ABW4J551</accession>
<feature type="domain" description="GGDEF" evidence="2">
    <location>
        <begin position="235"/>
        <end position="370"/>
    </location>
</feature>
<protein>
    <submittedName>
        <fullName evidence="3">GGDEF domain-containing protein</fullName>
    </submittedName>
</protein>
<reference evidence="4" key="1">
    <citation type="journal article" date="2019" name="Int. J. Syst. Evol. Microbiol.">
        <title>The Global Catalogue of Microorganisms (GCM) 10K type strain sequencing project: providing services to taxonomists for standard genome sequencing and annotation.</title>
        <authorList>
            <consortium name="The Broad Institute Genomics Platform"/>
            <consortium name="The Broad Institute Genome Sequencing Center for Infectious Disease"/>
            <person name="Wu L."/>
            <person name="Ma J."/>
        </authorList>
    </citation>
    <scope>NUCLEOTIDE SEQUENCE [LARGE SCALE GENOMIC DNA]</scope>
    <source>
        <strain evidence="4">CCM 8896</strain>
    </source>
</reference>
<feature type="transmembrane region" description="Helical" evidence="1">
    <location>
        <begin position="141"/>
        <end position="159"/>
    </location>
</feature>
<dbReference type="SMART" id="SM00267">
    <property type="entry name" value="GGDEF"/>
    <property type="match status" value="1"/>
</dbReference>
<evidence type="ECO:0000259" key="2">
    <source>
        <dbReference type="PROSITE" id="PS50887"/>
    </source>
</evidence>
<dbReference type="CDD" id="cd01949">
    <property type="entry name" value="GGDEF"/>
    <property type="match status" value="1"/>
</dbReference>
<organism evidence="3 4">
    <name type="scientific">Agrilactobacillus yilanensis</name>
    <dbReference type="NCBI Taxonomy" id="2485997"/>
    <lineage>
        <taxon>Bacteria</taxon>
        <taxon>Bacillati</taxon>
        <taxon>Bacillota</taxon>
        <taxon>Bacilli</taxon>
        <taxon>Lactobacillales</taxon>
        <taxon>Lactobacillaceae</taxon>
        <taxon>Agrilactobacillus</taxon>
    </lineage>
</organism>
<dbReference type="EMBL" id="JBHTOP010000011">
    <property type="protein sequence ID" value="MFD1671504.1"/>
    <property type="molecule type" value="Genomic_DNA"/>
</dbReference>
<name>A0ABW4J551_9LACO</name>
<dbReference type="PANTHER" id="PTHR45138">
    <property type="entry name" value="REGULATORY COMPONENTS OF SENSORY TRANSDUCTION SYSTEM"/>
    <property type="match status" value="1"/>
</dbReference>
<feature type="transmembrane region" description="Helical" evidence="1">
    <location>
        <begin position="6"/>
        <end position="33"/>
    </location>
</feature>
<keyword evidence="1" id="KW-0472">Membrane</keyword>
<dbReference type="Gene3D" id="3.30.70.270">
    <property type="match status" value="1"/>
</dbReference>
<keyword evidence="4" id="KW-1185">Reference proteome</keyword>
<feature type="transmembrane region" description="Helical" evidence="1">
    <location>
        <begin position="118"/>
        <end position="134"/>
    </location>
</feature>
<feature type="transmembrane region" description="Helical" evidence="1">
    <location>
        <begin position="171"/>
        <end position="191"/>
    </location>
</feature>
<keyword evidence="1" id="KW-0812">Transmembrane</keyword>
<evidence type="ECO:0000313" key="3">
    <source>
        <dbReference type="EMBL" id="MFD1671504.1"/>
    </source>
</evidence>
<evidence type="ECO:0000256" key="1">
    <source>
        <dbReference type="SAM" id="Phobius"/>
    </source>
</evidence>
<dbReference type="SUPFAM" id="SSF55073">
    <property type="entry name" value="Nucleotide cyclase"/>
    <property type="match status" value="1"/>
</dbReference>
<gene>
    <name evidence="3" type="ORF">ACFQ5M_05300</name>
</gene>